<sequence>MNQSKQKVKEQFHRFLSKKRLKATLQRSLILDAFLDLDRSTHIDELYLVLRGRHHHIGHATVYRALRLFIAAGIAREIYLGDGLTRYQVDGQGQRRDYLVCNDCGTVTEFDNSSTERHQDEAARTMGFTVQSLKIELRGLCSRCLTQQS</sequence>
<organism evidence="2 3">
    <name type="scientific">Geomonas oryzisoli</name>
    <dbReference type="NCBI Taxonomy" id="2847992"/>
    <lineage>
        <taxon>Bacteria</taxon>
        <taxon>Pseudomonadati</taxon>
        <taxon>Thermodesulfobacteriota</taxon>
        <taxon>Desulfuromonadia</taxon>
        <taxon>Geobacterales</taxon>
        <taxon>Geobacteraceae</taxon>
        <taxon>Geomonas</taxon>
    </lineage>
</organism>
<dbReference type="RefSeq" id="WP_216800433.1">
    <property type="nucleotide sequence ID" value="NZ_CP076723.1"/>
</dbReference>
<reference evidence="2 3" key="1">
    <citation type="submission" date="2021-06" db="EMBL/GenBank/DDBJ databases">
        <title>Gemonas diversity in paddy soil.</title>
        <authorList>
            <person name="Liu G."/>
        </authorList>
    </citation>
    <scope>NUCLEOTIDE SEQUENCE [LARGE SCALE GENOMIC DNA]</scope>
    <source>
        <strain evidence="2 3">RG10</strain>
    </source>
</reference>
<dbReference type="PANTHER" id="PTHR33202">
    <property type="entry name" value="ZINC UPTAKE REGULATION PROTEIN"/>
    <property type="match status" value="1"/>
</dbReference>
<dbReference type="PANTHER" id="PTHR33202:SF2">
    <property type="entry name" value="FERRIC UPTAKE REGULATION PROTEIN"/>
    <property type="match status" value="1"/>
</dbReference>
<proteinExistence type="predicted"/>
<dbReference type="CDD" id="cd07153">
    <property type="entry name" value="Fur_like"/>
    <property type="match status" value="1"/>
</dbReference>
<evidence type="ECO:0000313" key="3">
    <source>
        <dbReference type="Proteomes" id="UP000683557"/>
    </source>
</evidence>
<gene>
    <name evidence="2" type="ORF">KP004_00395</name>
</gene>
<protein>
    <recommendedName>
        <fullName evidence="1">Ferric uptake regulation protein</fullName>
    </recommendedName>
</protein>
<name>A0ABX8J5F7_9BACT</name>
<accession>A0ABX8J5F7</accession>
<dbReference type="Pfam" id="PF01475">
    <property type="entry name" value="FUR"/>
    <property type="match status" value="1"/>
</dbReference>
<evidence type="ECO:0000256" key="1">
    <source>
        <dbReference type="ARBA" id="ARBA00020910"/>
    </source>
</evidence>
<evidence type="ECO:0000313" key="2">
    <source>
        <dbReference type="EMBL" id="QWV93685.1"/>
    </source>
</evidence>
<dbReference type="EMBL" id="CP076723">
    <property type="protein sequence ID" value="QWV93685.1"/>
    <property type="molecule type" value="Genomic_DNA"/>
</dbReference>
<dbReference type="Proteomes" id="UP000683557">
    <property type="component" value="Chromosome"/>
</dbReference>
<keyword evidence="3" id="KW-1185">Reference proteome</keyword>
<dbReference type="InterPro" id="IPR002481">
    <property type="entry name" value="FUR"/>
</dbReference>